<dbReference type="InterPro" id="IPR020864">
    <property type="entry name" value="MACPF"/>
</dbReference>
<keyword evidence="9" id="KW-1185">Reference proteome</keyword>
<dbReference type="GO" id="GO:0031640">
    <property type="term" value="P:killing of cells of another organism"/>
    <property type="evidence" value="ECO:0007669"/>
    <property type="project" value="UniProtKB-KW"/>
</dbReference>
<dbReference type="EMBL" id="MU825907">
    <property type="protein sequence ID" value="KAJ7383051.1"/>
    <property type="molecule type" value="Genomic_DNA"/>
</dbReference>
<accession>A0A9X0D1B6</accession>
<keyword evidence="6" id="KW-0732">Signal</keyword>
<comment type="subcellular location">
    <subcellularLocation>
        <location evidence="1">Secreted</location>
    </subcellularLocation>
</comment>
<dbReference type="AlphaFoldDB" id="A0A9X0D1B6"/>
<evidence type="ECO:0000256" key="5">
    <source>
        <dbReference type="SAM" id="MobiDB-lite"/>
    </source>
</evidence>
<feature type="region of interest" description="Disordered" evidence="5">
    <location>
        <begin position="459"/>
        <end position="484"/>
    </location>
</feature>
<sequence length="484" mass="53994">MFGPLVLFIFLTVTFRGTCEVPPSAETVELGKAVNLRGVNLLDDFQQRERAIFESLPSKCFLSETKNIQSSRKFFEYYANSKSFYKSLGTQSGLSVSLQSSYTLSATLNVATKSTSSKESKVSGMSLNVVASTKKILVRKGCLLGDESSVTLKEEFVRKLEQLPVTIKKPWLENAWQAYRTFIRNYGSHVVSSVTRGTSFKLMTFAASSKSYSERDFQVKACAAFAGPTSAGQLDVSGCTEITSEEKSRASQISTSIKVFIRGGDPQTRNKLLHQNTRSNELISQLMNEATDYAASIEHTFTSIWDILRSRYDVGSPNHVRAINLENYYIGYLSYGCRLVESGGVKLQKFDRTEGFTENSPQFECSLAKEGCHGEDDCHYKGYPGIWCSCRGSSCVRYKSVEQGGVSKQTAYANTKEDWAWQGCGWYLAGSWCSCYNKNRDWRQIVWYLPSRDAAVQGTPNHGAHLKPKDPGQSDPTEMKGKKI</sequence>
<reference evidence="8" key="1">
    <citation type="submission" date="2023-01" db="EMBL/GenBank/DDBJ databases">
        <title>Genome assembly of the deep-sea coral Lophelia pertusa.</title>
        <authorList>
            <person name="Herrera S."/>
            <person name="Cordes E."/>
        </authorList>
    </citation>
    <scope>NUCLEOTIDE SEQUENCE</scope>
    <source>
        <strain evidence="8">USNM1676648</strain>
        <tissue evidence="8">Polyp</tissue>
    </source>
</reference>
<keyword evidence="2" id="KW-0964">Secreted</keyword>
<dbReference type="Proteomes" id="UP001163046">
    <property type="component" value="Unassembled WGS sequence"/>
</dbReference>
<evidence type="ECO:0000256" key="4">
    <source>
        <dbReference type="ARBA" id="ARBA00023157"/>
    </source>
</evidence>
<evidence type="ECO:0000256" key="3">
    <source>
        <dbReference type="ARBA" id="ARBA00022852"/>
    </source>
</evidence>
<feature type="domain" description="MACPF" evidence="7">
    <location>
        <begin position="1"/>
        <end position="340"/>
    </location>
</feature>
<proteinExistence type="predicted"/>
<comment type="caution">
    <text evidence="8">The sequence shown here is derived from an EMBL/GenBank/DDBJ whole genome shotgun (WGS) entry which is preliminary data.</text>
</comment>
<dbReference type="GO" id="GO:0005576">
    <property type="term" value="C:extracellular region"/>
    <property type="evidence" value="ECO:0007669"/>
    <property type="project" value="UniProtKB-SubCell"/>
</dbReference>
<keyword evidence="3" id="KW-0204">Cytolysis</keyword>
<evidence type="ECO:0000313" key="8">
    <source>
        <dbReference type="EMBL" id="KAJ7383051.1"/>
    </source>
</evidence>
<evidence type="ECO:0000256" key="1">
    <source>
        <dbReference type="ARBA" id="ARBA00004613"/>
    </source>
</evidence>
<keyword evidence="4" id="KW-1015">Disulfide bond</keyword>
<feature type="signal peptide" evidence="6">
    <location>
        <begin position="1"/>
        <end position="19"/>
    </location>
</feature>
<evidence type="ECO:0000256" key="6">
    <source>
        <dbReference type="SAM" id="SignalP"/>
    </source>
</evidence>
<gene>
    <name evidence="8" type="ORF">OS493_030936</name>
</gene>
<dbReference type="PROSITE" id="PS51412">
    <property type="entry name" value="MACPF_2"/>
    <property type="match status" value="1"/>
</dbReference>
<feature type="compositionally biased region" description="Basic and acidic residues" evidence="5">
    <location>
        <begin position="467"/>
        <end position="484"/>
    </location>
</feature>
<evidence type="ECO:0000313" key="9">
    <source>
        <dbReference type="Proteomes" id="UP001163046"/>
    </source>
</evidence>
<dbReference type="OrthoDB" id="5948670at2759"/>
<organism evidence="8 9">
    <name type="scientific">Desmophyllum pertusum</name>
    <dbReference type="NCBI Taxonomy" id="174260"/>
    <lineage>
        <taxon>Eukaryota</taxon>
        <taxon>Metazoa</taxon>
        <taxon>Cnidaria</taxon>
        <taxon>Anthozoa</taxon>
        <taxon>Hexacorallia</taxon>
        <taxon>Scleractinia</taxon>
        <taxon>Caryophylliina</taxon>
        <taxon>Caryophylliidae</taxon>
        <taxon>Desmophyllum</taxon>
    </lineage>
</organism>
<name>A0A9X0D1B6_9CNID</name>
<evidence type="ECO:0000259" key="7">
    <source>
        <dbReference type="PROSITE" id="PS51412"/>
    </source>
</evidence>
<dbReference type="PANTHER" id="PTHR45742:SF8">
    <property type="entry name" value="FLOCCULATION PROTEIN FLO11"/>
    <property type="match status" value="1"/>
</dbReference>
<dbReference type="Pfam" id="PF01823">
    <property type="entry name" value="MACPF"/>
    <property type="match status" value="1"/>
</dbReference>
<evidence type="ECO:0000256" key="2">
    <source>
        <dbReference type="ARBA" id="ARBA00022525"/>
    </source>
</evidence>
<dbReference type="PANTHER" id="PTHR45742">
    <property type="entry name" value="COMPLEMENT COMPONENT C6"/>
    <property type="match status" value="1"/>
</dbReference>
<protein>
    <recommendedName>
        <fullName evidence="7">MACPF domain-containing protein</fullName>
    </recommendedName>
</protein>
<feature type="chain" id="PRO_5040876046" description="MACPF domain-containing protein" evidence="6">
    <location>
        <begin position="20"/>
        <end position="484"/>
    </location>
</feature>